<dbReference type="InterPro" id="IPR050834">
    <property type="entry name" value="Glycosyltransf_2"/>
</dbReference>
<dbReference type="eggNOG" id="COG0463">
    <property type="taxonomic scope" value="Bacteria"/>
</dbReference>
<feature type="domain" description="Glycosyltransferase 2-like" evidence="1">
    <location>
        <begin position="8"/>
        <end position="157"/>
    </location>
</feature>
<geneLocation type="plasmid" evidence="2 3">
    <name>pLokhon02</name>
</geneLocation>
<dbReference type="RefSeq" id="WP_017929757.1">
    <property type="nucleotide sequence ID" value="NZ_CM002676.1"/>
</dbReference>
<dbReference type="EMBL" id="APGJ01000010">
    <property type="protein sequence ID" value="EYD70361.1"/>
    <property type="molecule type" value="Genomic_DNA"/>
</dbReference>
<gene>
    <name evidence="2" type="ORF">Lokhon_00115</name>
</gene>
<dbReference type="GO" id="GO:0016740">
    <property type="term" value="F:transferase activity"/>
    <property type="evidence" value="ECO:0007669"/>
    <property type="project" value="UniProtKB-KW"/>
</dbReference>
<dbReference type="SUPFAM" id="SSF53448">
    <property type="entry name" value="Nucleotide-diphospho-sugar transferases"/>
    <property type="match status" value="1"/>
</dbReference>
<dbReference type="InterPro" id="IPR001173">
    <property type="entry name" value="Glyco_trans_2-like"/>
</dbReference>
<keyword evidence="2" id="KW-0808">Transferase</keyword>
<name>A0A017H7K3_9RHOB</name>
<evidence type="ECO:0000313" key="2">
    <source>
        <dbReference type="EMBL" id="EYD70361.1"/>
    </source>
</evidence>
<keyword evidence="3" id="KW-1185">Reference proteome</keyword>
<dbReference type="Pfam" id="PF00535">
    <property type="entry name" value="Glycos_transf_2"/>
    <property type="match status" value="1"/>
</dbReference>
<dbReference type="Gene3D" id="3.90.550.10">
    <property type="entry name" value="Spore Coat Polysaccharide Biosynthesis Protein SpsA, Chain A"/>
    <property type="match status" value="1"/>
</dbReference>
<dbReference type="InterPro" id="IPR029044">
    <property type="entry name" value="Nucleotide-diphossugar_trans"/>
</dbReference>
<dbReference type="PANTHER" id="PTHR43685:SF11">
    <property type="entry name" value="GLYCOSYLTRANSFERASE TAGX-RELATED"/>
    <property type="match status" value="1"/>
</dbReference>
<sequence>MTKRSVDILICTFRRPDVTRTLASVAACTPPPDTRLRIVVVDNDDTPSAREVVETAAAGHPFPVSYVHAPRRNISIARNACLDAADADWIALLDDDEYVEPGWLVALLETAERAQVDGVFGPVLADYPPGTPGWIRARDYHSSRPQRRRGRVETGLTGNALLRWRNTPWQAERFDIARGRSGGEDTEFFFRLGRAGARFEICDAAIVREAVPENRLSFDWLRRRRFRMGQSYVSSAPTLSSRLALGGKAMAKTLLCGGMALACVAHRERRNYWSLRGAMHAGVCAGCIALPEAEHYGAASEPSR</sequence>
<accession>A0A017H7K3</accession>
<proteinExistence type="predicted"/>
<dbReference type="OrthoDB" id="6116224at2"/>
<comment type="caution">
    <text evidence="2">The sequence shown here is derived from an EMBL/GenBank/DDBJ whole genome shotgun (WGS) entry which is preliminary data.</text>
</comment>
<dbReference type="CDD" id="cd00761">
    <property type="entry name" value="Glyco_tranf_GTA_type"/>
    <property type="match status" value="1"/>
</dbReference>
<reference evidence="2 3" key="1">
    <citation type="submission" date="2013-03" db="EMBL/GenBank/DDBJ databases">
        <authorList>
            <person name="Fiebig A."/>
            <person name="Goeker M."/>
            <person name="Klenk H.-P.P."/>
        </authorList>
    </citation>
    <scope>NUCLEOTIDE SEQUENCE [LARGE SCALE GENOMIC DNA]</scope>
    <source>
        <strain evidence="2 3">DSM 17492</strain>
        <plasmid evidence="2 3">pLokhon02</plasmid>
    </source>
</reference>
<organism evidence="2 3">
    <name type="scientific">Limimaricola hongkongensis DSM 17492</name>
    <dbReference type="NCBI Taxonomy" id="1122180"/>
    <lineage>
        <taxon>Bacteria</taxon>
        <taxon>Pseudomonadati</taxon>
        <taxon>Pseudomonadota</taxon>
        <taxon>Alphaproteobacteria</taxon>
        <taxon>Rhodobacterales</taxon>
        <taxon>Paracoccaceae</taxon>
        <taxon>Limimaricola</taxon>
    </lineage>
</organism>
<dbReference type="AlphaFoldDB" id="A0A017H7K3"/>
<keyword evidence="2" id="KW-0614">Plasmid</keyword>
<protein>
    <submittedName>
        <fullName evidence="2">Glycosyltransferase, succinoglycan biosynthesis protein exom</fullName>
    </submittedName>
</protein>
<dbReference type="HOGENOM" id="CLU_025996_3_0_5"/>
<dbReference type="Proteomes" id="UP000025047">
    <property type="component" value="Plasmid pLokhon02"/>
</dbReference>
<evidence type="ECO:0000313" key="3">
    <source>
        <dbReference type="Proteomes" id="UP000025047"/>
    </source>
</evidence>
<dbReference type="PATRIC" id="fig|1122180.6.peg.119"/>
<dbReference type="PANTHER" id="PTHR43685">
    <property type="entry name" value="GLYCOSYLTRANSFERASE"/>
    <property type="match status" value="1"/>
</dbReference>
<evidence type="ECO:0000259" key="1">
    <source>
        <dbReference type="Pfam" id="PF00535"/>
    </source>
</evidence>